<feature type="transmembrane region" description="Helical" evidence="7">
    <location>
        <begin position="120"/>
        <end position="141"/>
    </location>
</feature>
<evidence type="ECO:0000256" key="7">
    <source>
        <dbReference type="RuleBase" id="RU363032"/>
    </source>
</evidence>
<accession>A0A1G5RQT0</accession>
<dbReference type="SUPFAM" id="SSF161098">
    <property type="entry name" value="MetI-like"/>
    <property type="match status" value="1"/>
</dbReference>
<evidence type="ECO:0000256" key="1">
    <source>
        <dbReference type="ARBA" id="ARBA00004651"/>
    </source>
</evidence>
<comment type="subcellular location">
    <subcellularLocation>
        <location evidence="1 7">Cell membrane</location>
        <topology evidence="1 7">Multi-pass membrane protein</topology>
    </subcellularLocation>
</comment>
<feature type="transmembrane region" description="Helical" evidence="7">
    <location>
        <begin position="259"/>
        <end position="277"/>
    </location>
</feature>
<evidence type="ECO:0000256" key="6">
    <source>
        <dbReference type="ARBA" id="ARBA00023136"/>
    </source>
</evidence>
<feature type="transmembrane region" description="Helical" evidence="7">
    <location>
        <begin position="24"/>
        <end position="45"/>
    </location>
</feature>
<evidence type="ECO:0000256" key="4">
    <source>
        <dbReference type="ARBA" id="ARBA00022692"/>
    </source>
</evidence>
<organism evidence="9 10">
    <name type="scientific">Pseudobutyrivibrio xylanivorans</name>
    <dbReference type="NCBI Taxonomy" id="185007"/>
    <lineage>
        <taxon>Bacteria</taxon>
        <taxon>Bacillati</taxon>
        <taxon>Bacillota</taxon>
        <taxon>Clostridia</taxon>
        <taxon>Lachnospirales</taxon>
        <taxon>Lachnospiraceae</taxon>
        <taxon>Pseudobutyrivibrio</taxon>
    </lineage>
</organism>
<keyword evidence="2 7" id="KW-0813">Transport</keyword>
<dbReference type="PANTHER" id="PTHR43744">
    <property type="entry name" value="ABC TRANSPORTER PERMEASE PROTEIN MG189-RELATED-RELATED"/>
    <property type="match status" value="1"/>
</dbReference>
<dbReference type="Pfam" id="PF00528">
    <property type="entry name" value="BPD_transp_1"/>
    <property type="match status" value="1"/>
</dbReference>
<sequence>MDMAANATIAGKKDNGASVHARRVVSYVVLILISFLCLFWFYVLFINATRSNSELSLGFTPLPSTHLVENWTNLRNGTLPIFNGLINSLVIAILTAGLATYFSAMTAYAIHCYDFKGKKFMFTFILMIMMIPTQVTVLGFLQLIGKMGLDNNAAALIVPAIASPAVFFYMKQYMDSTLPLSLVEAARIDGSGEFRTFNQIVVPLMKPAIAVQAIFSFVNSWNNYFTPALVLHDDTKKTLPILIAQLRSADWLKFDMGQVYMMIAFSIFPVIIVYLILSKHIVGGVTLGGVKG</sequence>
<keyword evidence="6 7" id="KW-0472">Membrane</keyword>
<dbReference type="CDD" id="cd06261">
    <property type="entry name" value="TM_PBP2"/>
    <property type="match status" value="1"/>
</dbReference>
<gene>
    <name evidence="9" type="ORF">SAMN02910350_00140</name>
</gene>
<dbReference type="InterPro" id="IPR035906">
    <property type="entry name" value="MetI-like_sf"/>
</dbReference>
<evidence type="ECO:0000256" key="3">
    <source>
        <dbReference type="ARBA" id="ARBA00022475"/>
    </source>
</evidence>
<feature type="transmembrane region" description="Helical" evidence="7">
    <location>
        <begin position="153"/>
        <end position="170"/>
    </location>
</feature>
<dbReference type="GO" id="GO:0005886">
    <property type="term" value="C:plasma membrane"/>
    <property type="evidence" value="ECO:0007669"/>
    <property type="project" value="UniProtKB-SubCell"/>
</dbReference>
<evidence type="ECO:0000313" key="10">
    <source>
        <dbReference type="Proteomes" id="UP000199428"/>
    </source>
</evidence>
<comment type="similarity">
    <text evidence="7">Belongs to the binding-protein-dependent transport system permease family.</text>
</comment>
<dbReference type="EMBL" id="FMWK01000001">
    <property type="protein sequence ID" value="SCZ76220.1"/>
    <property type="molecule type" value="Genomic_DNA"/>
</dbReference>
<dbReference type="Gene3D" id="1.10.3720.10">
    <property type="entry name" value="MetI-like"/>
    <property type="match status" value="1"/>
</dbReference>
<proteinExistence type="inferred from homology"/>
<feature type="domain" description="ABC transmembrane type-1" evidence="8">
    <location>
        <begin position="85"/>
        <end position="277"/>
    </location>
</feature>
<protein>
    <submittedName>
        <fullName evidence="9">Multiple sugar transport system permease protein</fullName>
    </submittedName>
</protein>
<dbReference type="Proteomes" id="UP000199428">
    <property type="component" value="Unassembled WGS sequence"/>
</dbReference>
<dbReference type="PROSITE" id="PS50928">
    <property type="entry name" value="ABC_TM1"/>
    <property type="match status" value="1"/>
</dbReference>
<keyword evidence="4 7" id="KW-0812">Transmembrane</keyword>
<keyword evidence="9" id="KW-0762">Sugar transport</keyword>
<name>A0A1G5RQT0_PSEXY</name>
<dbReference type="AlphaFoldDB" id="A0A1G5RQT0"/>
<evidence type="ECO:0000256" key="2">
    <source>
        <dbReference type="ARBA" id="ARBA00022448"/>
    </source>
</evidence>
<evidence type="ECO:0000256" key="5">
    <source>
        <dbReference type="ARBA" id="ARBA00022989"/>
    </source>
</evidence>
<dbReference type="InterPro" id="IPR000515">
    <property type="entry name" value="MetI-like"/>
</dbReference>
<evidence type="ECO:0000313" key="9">
    <source>
        <dbReference type="EMBL" id="SCZ76220.1"/>
    </source>
</evidence>
<keyword evidence="3" id="KW-1003">Cell membrane</keyword>
<evidence type="ECO:0000259" key="8">
    <source>
        <dbReference type="PROSITE" id="PS50928"/>
    </source>
</evidence>
<dbReference type="PANTHER" id="PTHR43744:SF2">
    <property type="entry name" value="ARABINOOLIGOSACCHARIDES TRANSPORT SYSTEM PERMEASE PROTEIN ARAQ"/>
    <property type="match status" value="1"/>
</dbReference>
<reference evidence="9 10" key="1">
    <citation type="submission" date="2016-10" db="EMBL/GenBank/DDBJ databases">
        <authorList>
            <person name="de Groot N.N."/>
        </authorList>
    </citation>
    <scope>NUCLEOTIDE SEQUENCE [LARGE SCALE GENOMIC DNA]</scope>
    <source>
        <strain evidence="9 10">DSM 10317</strain>
    </source>
</reference>
<feature type="transmembrane region" description="Helical" evidence="7">
    <location>
        <begin position="85"/>
        <end position="108"/>
    </location>
</feature>
<keyword evidence="5 7" id="KW-1133">Transmembrane helix</keyword>
<dbReference type="GO" id="GO:0055085">
    <property type="term" value="P:transmembrane transport"/>
    <property type="evidence" value="ECO:0007669"/>
    <property type="project" value="InterPro"/>
</dbReference>